<evidence type="ECO:0000313" key="13">
    <source>
        <dbReference type="Proteomes" id="UP001301769"/>
    </source>
</evidence>
<evidence type="ECO:0000256" key="5">
    <source>
        <dbReference type="ARBA" id="ARBA00023006"/>
    </source>
</evidence>
<keyword evidence="7" id="KW-0472">Membrane</keyword>
<proteinExistence type="inferred from homology"/>
<keyword evidence="13" id="KW-1185">Reference proteome</keyword>
<accession>A0AAN7B3Y7</accession>
<dbReference type="GO" id="GO:1903599">
    <property type="term" value="P:positive regulation of autophagy of mitochondrion"/>
    <property type="evidence" value="ECO:0007669"/>
    <property type="project" value="UniProtKB-UniRule"/>
</dbReference>
<organism evidence="12 13">
    <name type="scientific">Rhypophila decipiens</name>
    <dbReference type="NCBI Taxonomy" id="261697"/>
    <lineage>
        <taxon>Eukaryota</taxon>
        <taxon>Fungi</taxon>
        <taxon>Dikarya</taxon>
        <taxon>Ascomycota</taxon>
        <taxon>Pezizomycotina</taxon>
        <taxon>Sordariomycetes</taxon>
        <taxon>Sordariomycetidae</taxon>
        <taxon>Sordariales</taxon>
        <taxon>Naviculisporaceae</taxon>
        <taxon>Rhypophila</taxon>
    </lineage>
</organism>
<feature type="coiled-coil region" evidence="8">
    <location>
        <begin position="559"/>
        <end position="586"/>
    </location>
</feature>
<evidence type="ECO:0000256" key="4">
    <source>
        <dbReference type="ARBA" id="ARBA00022927"/>
    </source>
</evidence>
<keyword evidence="6 8" id="KW-0175">Coiled coil</keyword>
<feature type="compositionally biased region" description="Basic and acidic residues" evidence="9">
    <location>
        <begin position="622"/>
        <end position="632"/>
    </location>
</feature>
<feature type="coiled-coil region" evidence="8">
    <location>
        <begin position="1103"/>
        <end position="1137"/>
    </location>
</feature>
<feature type="region of interest" description="Disordered" evidence="9">
    <location>
        <begin position="75"/>
        <end position="101"/>
    </location>
</feature>
<gene>
    <name evidence="12" type="ORF">QBC37DRAFT_455912</name>
</gene>
<dbReference type="GO" id="GO:0034727">
    <property type="term" value="P:piecemeal microautophagy of the nucleus"/>
    <property type="evidence" value="ECO:0007669"/>
    <property type="project" value="TreeGrafter"/>
</dbReference>
<dbReference type="GO" id="GO:0000045">
    <property type="term" value="P:autophagosome assembly"/>
    <property type="evidence" value="ECO:0007669"/>
    <property type="project" value="UniProtKB-UniRule"/>
</dbReference>
<feature type="compositionally biased region" description="Polar residues" evidence="9">
    <location>
        <begin position="606"/>
        <end position="618"/>
    </location>
</feature>
<dbReference type="Gene3D" id="1.10.287.1490">
    <property type="match status" value="1"/>
</dbReference>
<evidence type="ECO:0000256" key="9">
    <source>
        <dbReference type="SAM" id="MobiDB-lite"/>
    </source>
</evidence>
<name>A0AAN7B3Y7_9PEZI</name>
<dbReference type="InterPro" id="IPR045326">
    <property type="entry name" value="ATG17-like_dom"/>
</dbReference>
<dbReference type="PANTHER" id="PTHR13222:SF1">
    <property type="entry name" value="RB1-INDUCIBLE COILED-COIL PROTEIN 1"/>
    <property type="match status" value="1"/>
</dbReference>
<dbReference type="GO" id="GO:1990316">
    <property type="term" value="C:Atg1/ULK1 kinase complex"/>
    <property type="evidence" value="ECO:0007669"/>
    <property type="project" value="TreeGrafter"/>
</dbReference>
<dbReference type="Proteomes" id="UP001301769">
    <property type="component" value="Unassembled WGS sequence"/>
</dbReference>
<sequence length="1401" mass="157383">MEMAIQVLFAHSGQRLQIDNVAQFSSLEDFKASIARQSGIPAQCIIALAQLGRAVKLQTLQTEKEIFVYDSRYTQTSPNGTSSLPKPELPLPKRYSISNPPNTITDTRSLQSWQELFRARRTWALRVVEDCRQMSTAIHDRYDETQNMLQCLEAAVANLDTVTGVLQLKYAELQKWAPDTQADYSTLTTRWEQYLSLARSIPISPAMVRLMTNGDGGNKGRPQRQSTLEDLVDLEMARKAGRLAPAALRKFNGRIADLDKVAGRLFEDAGNLFDNFEKTANRSDMVHHDEATQRLQAIEALANKVDKDCQAILDYSNSGRDVLAQASKVASNHTEDVLPSIKAHALEMDDMLHYATQSRNSIATESVAFMRKITDITSLSHSVRSQVNAATQDELQTFNYLRLIQQVPYMYASFVAEAIKRREWLDKVKQDSSTLANEMALFKDEEIKRRRKWYKLVGATYGPPALAAENEVPGLEINLLREEEQWPAMTRNDLEEFYSLLQNHNAEPELLTDIGKVITELSHPTRQQSKRMKAFKNGSIHEAALGRSGLLVRGDDDLIRSLQDDNIRLQNKLKTSDSRVRRLENMLHHHSTVRPATGGLFQMPSQQLSERNDSTISIKSPRASEDQRRPSEDSEALLNRIQQLEAELNTERERCAMYEKDLDAKVTLHDDMRGQIDEVNSTKKDLLQNMEAQKREFVEERKSLEDEIKQLRAQLEVTEDEIEHFGESRENEKASYDENVRFLTLEVERLTKEKRDEVLKAEGQLEDLRNETRVQRELIEAQERSLQSSNEERDGLTKKLEASRTRIDEQLQVFRDLWQQVAPDDGISEASLDISGALPERIANLLGRLRGSEQEISTLRRDLASTQGSLQQLSSEVSGLEANITSKEASVAELNDALVAEKATTTALEAELADAREQLSQLRLKMAAGETGSESLRKRLKGEEEKLTSLTKELAARQSQIGSLEEEARNARERLQQSHSRLAELTRRQDVRTERAKDLTHRLYSQNDRLTRLLERLAFSVTRQGDSMVIQKIPRSERVSQSTNELDPNSLLRRSSQLNGRVAAESADLQLLDWMDSENAQAESEKYSAYISSLGSFDMDAFAEAVLKRVKDAEHIARKLQRDSRSYRDRCHALQKDAHDKIAFKNFKEGDLALFLPTRNQATGAWAAFNIGCPHYFLREQETHRLATRDWLVARISRVQERVVDFSKSLRQDAGSSSRKDGTETESLNEDENDNPFDLSDGLRWYLIDAVEYKTGAPSTPGLAKSTVAANNVEAMGDMHTQSNSKSGGIMSRSGGAGGIEGVSKTLSKSLESRRSSTSSRRALPFAIGAARARDSASETNSLRAAAGDTPAATSPAQQHATLHAPPATGPRQAGDEDSRKQQLPPGSSEVRSEIDGLIGP</sequence>
<feature type="coiled-coil region" evidence="8">
    <location>
        <begin position="634"/>
        <end position="806"/>
    </location>
</feature>
<evidence type="ECO:0000256" key="8">
    <source>
        <dbReference type="SAM" id="Coils"/>
    </source>
</evidence>
<evidence type="ECO:0000256" key="6">
    <source>
        <dbReference type="ARBA" id="ARBA00023054"/>
    </source>
</evidence>
<feature type="region of interest" description="Disordered" evidence="9">
    <location>
        <begin position="606"/>
        <end position="634"/>
    </location>
</feature>
<dbReference type="InterPro" id="IPR019460">
    <property type="entry name" value="Atg11_C"/>
</dbReference>
<evidence type="ECO:0000256" key="1">
    <source>
        <dbReference type="ARBA" id="ARBA00009729"/>
    </source>
</evidence>
<feature type="coiled-coil region" evidence="8">
    <location>
        <begin position="842"/>
        <end position="988"/>
    </location>
</feature>
<keyword evidence="4 7" id="KW-0653">Protein transport</keyword>
<feature type="compositionally biased region" description="Polar residues" evidence="9">
    <location>
        <begin position="1352"/>
        <end position="1361"/>
    </location>
</feature>
<keyword evidence="5 7" id="KW-0072">Autophagy</keyword>
<dbReference type="GO" id="GO:0034045">
    <property type="term" value="C:phagophore assembly site membrane"/>
    <property type="evidence" value="ECO:0007669"/>
    <property type="project" value="UniProtKB-SubCell"/>
</dbReference>
<feature type="region of interest" description="Disordered" evidence="9">
    <location>
        <begin position="1210"/>
        <end position="1236"/>
    </location>
</feature>
<comment type="subcellular location">
    <subcellularLocation>
        <location evidence="7">Preautophagosomal structure membrane</location>
        <topology evidence="7">Peripheral membrane protein</topology>
    </subcellularLocation>
    <subcellularLocation>
        <location evidence="7">Vacuole membrane</location>
        <topology evidence="7">Peripheral membrane protein</topology>
    </subcellularLocation>
    <text evidence="7">During pexophagy, accumulates in the vacuolar membrane region, where the peroxisomes contact the vacuole.</text>
</comment>
<comment type="similarity">
    <text evidence="1 7">Belongs to the ATG11 family.</text>
</comment>
<dbReference type="GO" id="GO:0000422">
    <property type="term" value="P:autophagy of mitochondrion"/>
    <property type="evidence" value="ECO:0007669"/>
    <property type="project" value="TreeGrafter"/>
</dbReference>
<comment type="subunit">
    <text evidence="7">Homodimer.</text>
</comment>
<evidence type="ECO:0000256" key="2">
    <source>
        <dbReference type="ARBA" id="ARBA00013804"/>
    </source>
</evidence>
<keyword evidence="7" id="KW-0926">Vacuole</keyword>
<dbReference type="PANTHER" id="PTHR13222">
    <property type="entry name" value="RB1-INDUCIBLE COILED-COIL"/>
    <property type="match status" value="1"/>
</dbReference>
<feature type="region of interest" description="Disordered" evidence="9">
    <location>
        <begin position="1279"/>
        <end position="1401"/>
    </location>
</feature>
<comment type="function">
    <text evidence="7">Involved in cytoplasm to vacuole transport (Cvt), pexophagy, mitophagy and nucleophagy. Recruits mitochondria for their selective degradation via autophagy (mitophagy) during starvation. Works as scaffold proteins that recruit ATG proteins to the pre-autophagosome (PAS), the site of vesicle/autophagosome formation. Required for the Cvt vesicles completion.</text>
</comment>
<reference evidence="12" key="1">
    <citation type="journal article" date="2023" name="Mol. Phylogenet. Evol.">
        <title>Genome-scale phylogeny and comparative genomics of the fungal order Sordariales.</title>
        <authorList>
            <person name="Hensen N."/>
            <person name="Bonometti L."/>
            <person name="Westerberg I."/>
            <person name="Brannstrom I.O."/>
            <person name="Guillou S."/>
            <person name="Cros-Aarteil S."/>
            <person name="Calhoun S."/>
            <person name="Haridas S."/>
            <person name="Kuo A."/>
            <person name="Mondo S."/>
            <person name="Pangilinan J."/>
            <person name="Riley R."/>
            <person name="LaButti K."/>
            <person name="Andreopoulos B."/>
            <person name="Lipzen A."/>
            <person name="Chen C."/>
            <person name="Yan M."/>
            <person name="Daum C."/>
            <person name="Ng V."/>
            <person name="Clum A."/>
            <person name="Steindorff A."/>
            <person name="Ohm R.A."/>
            <person name="Martin F."/>
            <person name="Silar P."/>
            <person name="Natvig D.O."/>
            <person name="Lalanne C."/>
            <person name="Gautier V."/>
            <person name="Ament-Velasquez S.L."/>
            <person name="Kruys A."/>
            <person name="Hutchinson M.I."/>
            <person name="Powell A.J."/>
            <person name="Barry K."/>
            <person name="Miller A.N."/>
            <person name="Grigoriev I.V."/>
            <person name="Debuchy R."/>
            <person name="Gladieux P."/>
            <person name="Hiltunen Thoren M."/>
            <person name="Johannesson H."/>
        </authorList>
    </citation>
    <scope>NUCLEOTIDE SEQUENCE</scope>
    <source>
        <strain evidence="12">PSN293</strain>
    </source>
</reference>
<dbReference type="EMBL" id="MU858303">
    <property type="protein sequence ID" value="KAK4207325.1"/>
    <property type="molecule type" value="Genomic_DNA"/>
</dbReference>
<evidence type="ECO:0000256" key="3">
    <source>
        <dbReference type="ARBA" id="ARBA00022448"/>
    </source>
</evidence>
<dbReference type="Pfam" id="PF04108">
    <property type="entry name" value="ATG17_like"/>
    <property type="match status" value="1"/>
</dbReference>
<dbReference type="SUPFAM" id="SSF57997">
    <property type="entry name" value="Tropomyosin"/>
    <property type="match status" value="1"/>
</dbReference>
<evidence type="ECO:0000256" key="7">
    <source>
        <dbReference type="RuleBase" id="RU367075"/>
    </source>
</evidence>
<evidence type="ECO:0000313" key="12">
    <source>
        <dbReference type="EMBL" id="KAK4207325.1"/>
    </source>
</evidence>
<feature type="domain" description="Autophagy protein ATG17-like" evidence="10">
    <location>
        <begin position="109"/>
        <end position="459"/>
    </location>
</feature>
<keyword evidence="3 7" id="KW-0813">Transport</keyword>
<reference evidence="12" key="2">
    <citation type="submission" date="2023-05" db="EMBL/GenBank/DDBJ databases">
        <authorList>
            <consortium name="Lawrence Berkeley National Laboratory"/>
            <person name="Steindorff A."/>
            <person name="Hensen N."/>
            <person name="Bonometti L."/>
            <person name="Westerberg I."/>
            <person name="Brannstrom I.O."/>
            <person name="Guillou S."/>
            <person name="Cros-Aarteil S."/>
            <person name="Calhoun S."/>
            <person name="Haridas S."/>
            <person name="Kuo A."/>
            <person name="Mondo S."/>
            <person name="Pangilinan J."/>
            <person name="Riley R."/>
            <person name="Labutti K."/>
            <person name="Andreopoulos B."/>
            <person name="Lipzen A."/>
            <person name="Chen C."/>
            <person name="Yanf M."/>
            <person name="Daum C."/>
            <person name="Ng V."/>
            <person name="Clum A."/>
            <person name="Ohm R."/>
            <person name="Martin F."/>
            <person name="Silar P."/>
            <person name="Natvig D."/>
            <person name="Lalanne C."/>
            <person name="Gautier V."/>
            <person name="Ament-Velasquez S.L."/>
            <person name="Kruys A."/>
            <person name="Hutchinson M.I."/>
            <person name="Powell A.J."/>
            <person name="Barry K."/>
            <person name="Miller A.N."/>
            <person name="Grigoriev I.V."/>
            <person name="Debuchy R."/>
            <person name="Gladieux P."/>
            <person name="Thoren M.H."/>
            <person name="Johannesson H."/>
        </authorList>
    </citation>
    <scope>NUCLEOTIDE SEQUENCE</scope>
    <source>
        <strain evidence="12">PSN293</strain>
    </source>
</reference>
<dbReference type="InterPro" id="IPR040040">
    <property type="entry name" value="ATG11"/>
</dbReference>
<feature type="compositionally biased region" description="Low complexity" evidence="9">
    <location>
        <begin position="1304"/>
        <end position="1322"/>
    </location>
</feature>
<dbReference type="Pfam" id="PF10377">
    <property type="entry name" value="ATG11"/>
    <property type="match status" value="1"/>
</dbReference>
<dbReference type="GO" id="GO:0015031">
    <property type="term" value="P:protein transport"/>
    <property type="evidence" value="ECO:0007669"/>
    <property type="project" value="UniProtKB-KW"/>
</dbReference>
<protein>
    <recommendedName>
        <fullName evidence="2 7">Autophagy-related protein 11</fullName>
    </recommendedName>
</protein>
<dbReference type="GO" id="GO:0034517">
    <property type="term" value="P:ribophagy"/>
    <property type="evidence" value="ECO:0007669"/>
    <property type="project" value="TreeGrafter"/>
</dbReference>
<dbReference type="GO" id="GO:0019901">
    <property type="term" value="F:protein kinase binding"/>
    <property type="evidence" value="ECO:0007669"/>
    <property type="project" value="TreeGrafter"/>
</dbReference>
<comment type="caution">
    <text evidence="12">The sequence shown here is derived from an EMBL/GenBank/DDBJ whole genome shotgun (WGS) entry which is preliminary data.</text>
</comment>
<evidence type="ECO:0000259" key="10">
    <source>
        <dbReference type="Pfam" id="PF04108"/>
    </source>
</evidence>
<dbReference type="GO" id="GO:0005774">
    <property type="term" value="C:vacuolar membrane"/>
    <property type="evidence" value="ECO:0007669"/>
    <property type="project" value="UniProtKB-SubCell"/>
</dbReference>
<dbReference type="GO" id="GO:0060090">
    <property type="term" value="F:molecular adaptor activity"/>
    <property type="evidence" value="ECO:0007669"/>
    <property type="project" value="TreeGrafter"/>
</dbReference>
<evidence type="ECO:0000259" key="11">
    <source>
        <dbReference type="Pfam" id="PF10377"/>
    </source>
</evidence>
<dbReference type="GO" id="GO:0061709">
    <property type="term" value="P:reticulophagy"/>
    <property type="evidence" value="ECO:0007669"/>
    <property type="project" value="TreeGrafter"/>
</dbReference>
<feature type="domain" description="Autophagy-related protein 11 C-terminal" evidence="11">
    <location>
        <begin position="1104"/>
        <end position="1251"/>
    </location>
</feature>